<dbReference type="EMBL" id="PDLO01000013">
    <property type="protein sequence ID" value="PHK97097.1"/>
    <property type="molecule type" value="Genomic_DNA"/>
</dbReference>
<proteinExistence type="predicted"/>
<reference evidence="3 4" key="1">
    <citation type="submission" date="2017-10" db="EMBL/GenBank/DDBJ databases">
        <title>The draft genome sequence of Lewinella marina KCTC 32374.</title>
        <authorList>
            <person name="Wang K."/>
        </authorList>
    </citation>
    <scope>NUCLEOTIDE SEQUENCE [LARGE SCALE GENOMIC DNA]</scope>
    <source>
        <strain evidence="3 4">MKG-38</strain>
    </source>
</reference>
<dbReference type="SMART" id="SM00850">
    <property type="entry name" value="LytTR"/>
    <property type="match status" value="1"/>
</dbReference>
<feature type="domain" description="HTH LytTR-type" evidence="2">
    <location>
        <begin position="168"/>
        <end position="272"/>
    </location>
</feature>
<dbReference type="PANTHER" id="PTHR37299:SF1">
    <property type="entry name" value="STAGE 0 SPORULATION PROTEIN A HOMOLOG"/>
    <property type="match status" value="1"/>
</dbReference>
<dbReference type="InterPro" id="IPR007492">
    <property type="entry name" value="LytTR_DNA-bd_dom"/>
</dbReference>
<dbReference type="Proteomes" id="UP000226437">
    <property type="component" value="Unassembled WGS sequence"/>
</dbReference>
<keyword evidence="4" id="KW-1185">Reference proteome</keyword>
<accession>A0A2G0CAZ6</accession>
<evidence type="ECO:0000256" key="1">
    <source>
        <dbReference type="SAM" id="Phobius"/>
    </source>
</evidence>
<dbReference type="RefSeq" id="WP_099107907.1">
    <property type="nucleotide sequence ID" value="NZ_JAATJF010000002.1"/>
</dbReference>
<gene>
    <name evidence="3" type="ORF">CGL56_17615</name>
</gene>
<feature type="transmembrane region" description="Helical" evidence="1">
    <location>
        <begin position="44"/>
        <end position="67"/>
    </location>
</feature>
<organism evidence="3 4">
    <name type="scientific">Neolewinella marina</name>
    <dbReference type="NCBI Taxonomy" id="438751"/>
    <lineage>
        <taxon>Bacteria</taxon>
        <taxon>Pseudomonadati</taxon>
        <taxon>Bacteroidota</taxon>
        <taxon>Saprospiria</taxon>
        <taxon>Saprospirales</taxon>
        <taxon>Lewinellaceae</taxon>
        <taxon>Neolewinella</taxon>
    </lineage>
</organism>
<protein>
    <recommendedName>
        <fullName evidence="2">HTH LytTR-type domain-containing protein</fullName>
    </recommendedName>
</protein>
<dbReference type="Pfam" id="PF04397">
    <property type="entry name" value="LytTR"/>
    <property type="match status" value="1"/>
</dbReference>
<evidence type="ECO:0000313" key="3">
    <source>
        <dbReference type="EMBL" id="PHK97097.1"/>
    </source>
</evidence>
<dbReference type="OrthoDB" id="1116942at2"/>
<keyword evidence="1" id="KW-1133">Transmembrane helix</keyword>
<dbReference type="InterPro" id="IPR046947">
    <property type="entry name" value="LytR-like"/>
</dbReference>
<evidence type="ECO:0000313" key="4">
    <source>
        <dbReference type="Proteomes" id="UP000226437"/>
    </source>
</evidence>
<dbReference type="GO" id="GO:0003677">
    <property type="term" value="F:DNA binding"/>
    <property type="evidence" value="ECO:0007669"/>
    <property type="project" value="InterPro"/>
</dbReference>
<evidence type="ECO:0000259" key="2">
    <source>
        <dbReference type="PROSITE" id="PS50930"/>
    </source>
</evidence>
<dbReference type="PANTHER" id="PTHR37299">
    <property type="entry name" value="TRANSCRIPTIONAL REGULATOR-RELATED"/>
    <property type="match status" value="1"/>
</dbReference>
<dbReference type="GO" id="GO:0000156">
    <property type="term" value="F:phosphorelay response regulator activity"/>
    <property type="evidence" value="ECO:0007669"/>
    <property type="project" value="InterPro"/>
</dbReference>
<keyword evidence="1" id="KW-0812">Transmembrane</keyword>
<comment type="caution">
    <text evidence="3">The sequence shown here is derived from an EMBL/GenBank/DDBJ whole genome shotgun (WGS) entry which is preliminary data.</text>
</comment>
<dbReference type="AlphaFoldDB" id="A0A2G0CAZ6"/>
<feature type="transmembrane region" description="Helical" evidence="1">
    <location>
        <begin position="79"/>
        <end position="104"/>
    </location>
</feature>
<sequence>MPPPTSQPTSLPRLRWRWLLVAAGGVFLLVVFQDILDASRRDSAFYLSESGLFAAFWLLMLPLYPLLRWLCRWGFFRGYPIPVVVAGGVLSTAFVHFLLFPALVYGWSTWMLDSTFPYGRSLNYLVSENLFGCLLGYGLLSVFALWGGATLPRRPVEGSLAPAAPPTLTVKSGGQTTLLPIAELRYAVAEKPYVALHTADRKYLVSDSLNELTERLAPHGFLRVHKSAVVRLSAVSAYVSRRNGDYDLALEGGRTLRLSRHYRDDFFAAVTADTGGQTGYTGQPTQAAGQ</sequence>
<dbReference type="Gene3D" id="2.40.50.1020">
    <property type="entry name" value="LytTr DNA-binding domain"/>
    <property type="match status" value="1"/>
</dbReference>
<name>A0A2G0CAZ6_9BACT</name>
<dbReference type="PROSITE" id="PS50930">
    <property type="entry name" value="HTH_LYTTR"/>
    <property type="match status" value="1"/>
</dbReference>
<feature type="transmembrane region" description="Helical" evidence="1">
    <location>
        <begin position="16"/>
        <end position="32"/>
    </location>
</feature>
<feature type="transmembrane region" description="Helical" evidence="1">
    <location>
        <begin position="124"/>
        <end position="146"/>
    </location>
</feature>
<keyword evidence="1" id="KW-0472">Membrane</keyword>